<feature type="transmembrane region" description="Helical" evidence="1">
    <location>
        <begin position="45"/>
        <end position="66"/>
    </location>
</feature>
<feature type="transmembrane region" description="Helical" evidence="1">
    <location>
        <begin position="12"/>
        <end position="33"/>
    </location>
</feature>
<feature type="transmembrane region" description="Helical" evidence="1">
    <location>
        <begin position="78"/>
        <end position="97"/>
    </location>
</feature>
<gene>
    <name evidence="2" type="ORF">UFOPK2032_00763</name>
</gene>
<name>A0A6J6J8X9_9ZZZZ</name>
<reference evidence="2" key="1">
    <citation type="submission" date="2020-05" db="EMBL/GenBank/DDBJ databases">
        <authorList>
            <person name="Chiriac C."/>
            <person name="Salcher M."/>
            <person name="Ghai R."/>
            <person name="Kavagutti S V."/>
        </authorList>
    </citation>
    <scope>NUCLEOTIDE SEQUENCE</scope>
</reference>
<keyword evidence="1" id="KW-1133">Transmembrane helix</keyword>
<proteinExistence type="predicted"/>
<feature type="transmembrane region" description="Helical" evidence="1">
    <location>
        <begin position="103"/>
        <end position="123"/>
    </location>
</feature>
<keyword evidence="1" id="KW-0812">Transmembrane</keyword>
<sequence length="126" mass="13170">MESSSEISIQRLFGWLAGATASNIIVFFVASWLGASWDVGSPQLINLAIVVVLTVLPLTLGAWVTSLVSKKSLSARGVLVWAGFALALVSAPAGLLMSTDPTTGIALVVMHPIVATAWLAITLPRK</sequence>
<protein>
    <submittedName>
        <fullName evidence="2">Unannotated protein</fullName>
    </submittedName>
</protein>
<dbReference type="AlphaFoldDB" id="A0A6J6J8X9"/>
<evidence type="ECO:0000313" key="2">
    <source>
        <dbReference type="EMBL" id="CAB4633198.1"/>
    </source>
</evidence>
<dbReference type="EMBL" id="CAEZVM010000026">
    <property type="protein sequence ID" value="CAB4633198.1"/>
    <property type="molecule type" value="Genomic_DNA"/>
</dbReference>
<accession>A0A6J6J8X9</accession>
<dbReference type="Pfam" id="PF19545">
    <property type="entry name" value="DUF6069"/>
    <property type="match status" value="1"/>
</dbReference>
<evidence type="ECO:0000256" key="1">
    <source>
        <dbReference type="SAM" id="Phobius"/>
    </source>
</evidence>
<keyword evidence="1" id="KW-0472">Membrane</keyword>
<dbReference type="InterPro" id="IPR045713">
    <property type="entry name" value="DUF6069"/>
</dbReference>
<organism evidence="2">
    <name type="scientific">freshwater metagenome</name>
    <dbReference type="NCBI Taxonomy" id="449393"/>
    <lineage>
        <taxon>unclassified sequences</taxon>
        <taxon>metagenomes</taxon>
        <taxon>ecological metagenomes</taxon>
    </lineage>
</organism>